<dbReference type="RefSeq" id="WP_138564008.1">
    <property type="nucleotide sequence ID" value="NZ_CP040602.1"/>
</dbReference>
<dbReference type="SUPFAM" id="SSF53756">
    <property type="entry name" value="UDP-Glycosyltransferase/glycogen phosphorylase"/>
    <property type="match status" value="1"/>
</dbReference>
<dbReference type="AlphaFoldDB" id="A0A4P9K3U1"/>
<organism evidence="1 2">
    <name type="scientific">Thiomicrorhabdus sediminis</name>
    <dbReference type="NCBI Taxonomy" id="2580412"/>
    <lineage>
        <taxon>Bacteria</taxon>
        <taxon>Pseudomonadati</taxon>
        <taxon>Pseudomonadota</taxon>
        <taxon>Gammaproteobacteria</taxon>
        <taxon>Thiotrichales</taxon>
        <taxon>Piscirickettsiaceae</taxon>
        <taxon>Thiomicrorhabdus</taxon>
    </lineage>
</organism>
<accession>A0A4P9K3U1</accession>
<dbReference type="GO" id="GO:0016740">
    <property type="term" value="F:transferase activity"/>
    <property type="evidence" value="ECO:0007669"/>
    <property type="project" value="UniProtKB-KW"/>
</dbReference>
<protein>
    <submittedName>
        <fullName evidence="1">Glycosyltransferase family 1 protein</fullName>
    </submittedName>
</protein>
<name>A0A4P9K3U1_9GAMM</name>
<proteinExistence type="predicted"/>
<dbReference type="EMBL" id="CP040602">
    <property type="protein sequence ID" value="QCU89545.1"/>
    <property type="molecule type" value="Genomic_DNA"/>
</dbReference>
<sequence length="362" mass="42269">MKKVLYLMHIPWDWAKQRPHFIAENLNKYCSVDVYSLKGFNSKLLSKEKKPNFVKTLYRLPFIKSSISQKFNPYVVGFQLRKVLKNYQYVWITDPLLYSYIEQILPETSFLIYDCMDDHLSFPDCLSNVRKKEFTYLYEQKVVDRANKIFVSSGYLKNVLIERYGHHDYHVLNNGVKSGFNNEVEIDIYDKYSINRNAKVVTYVGTISEWFDFDLILNSLKCDSTICYLLVGPSDVDIPSHPNILHVGPVSHNKVFPIMSASDALIMPFKLNQLIRSVDPVKVYEYIKVNKPTVVIDYDEVKKFDKFIYLYSCKEKFFDYMSSLVNGGLGPKASQEESVEYISNSTWEVRAKEINLVLDNKI</sequence>
<gene>
    <name evidence="1" type="ORF">FE785_02285</name>
</gene>
<dbReference type="OrthoDB" id="9769600at2"/>
<reference evidence="1 2" key="1">
    <citation type="submission" date="2019-05" db="EMBL/GenBank/DDBJ databases">
        <title>Thiomicrorhabdus sediminis sp. nov, a novel sulfur-oxidizing bacterium isolated from coastal sediment.</title>
        <authorList>
            <person name="Liu X."/>
        </authorList>
    </citation>
    <scope>NUCLEOTIDE SEQUENCE [LARGE SCALE GENOMIC DNA]</scope>
    <source>
        <strain evidence="1 2">G1</strain>
    </source>
</reference>
<evidence type="ECO:0000313" key="2">
    <source>
        <dbReference type="Proteomes" id="UP000304864"/>
    </source>
</evidence>
<evidence type="ECO:0000313" key="1">
    <source>
        <dbReference type="EMBL" id="QCU89545.1"/>
    </source>
</evidence>
<dbReference type="KEGG" id="thig:FE785_02285"/>
<dbReference type="Proteomes" id="UP000304864">
    <property type="component" value="Chromosome"/>
</dbReference>
<dbReference type="Gene3D" id="3.40.50.2000">
    <property type="entry name" value="Glycogen Phosphorylase B"/>
    <property type="match status" value="1"/>
</dbReference>
<keyword evidence="1" id="KW-0808">Transferase</keyword>
<keyword evidence="2" id="KW-1185">Reference proteome</keyword>